<evidence type="ECO:0000256" key="1">
    <source>
        <dbReference type="SAM" id="Phobius"/>
    </source>
</evidence>
<evidence type="ECO:0000259" key="2">
    <source>
        <dbReference type="SMART" id="SM00858"/>
    </source>
</evidence>
<gene>
    <name evidence="3" type="ORF">DFQ01_110107</name>
</gene>
<dbReference type="SMART" id="SM00858">
    <property type="entry name" value="SAF"/>
    <property type="match status" value="1"/>
</dbReference>
<name>A0A2V2YSP1_9BACL</name>
<dbReference type="Proteomes" id="UP000246635">
    <property type="component" value="Unassembled WGS sequence"/>
</dbReference>
<evidence type="ECO:0000313" key="4">
    <source>
        <dbReference type="Proteomes" id="UP000246635"/>
    </source>
</evidence>
<protein>
    <submittedName>
        <fullName evidence="3">SAF domain-containing protein</fullName>
    </submittedName>
</protein>
<keyword evidence="1" id="KW-1133">Transmembrane helix</keyword>
<organism evidence="3 4">
    <name type="scientific">Paenibacillus cellulosilyticus</name>
    <dbReference type="NCBI Taxonomy" id="375489"/>
    <lineage>
        <taxon>Bacteria</taxon>
        <taxon>Bacillati</taxon>
        <taxon>Bacillota</taxon>
        <taxon>Bacilli</taxon>
        <taxon>Bacillales</taxon>
        <taxon>Paenibacillaceae</taxon>
        <taxon>Paenibacillus</taxon>
    </lineage>
</organism>
<dbReference type="AlphaFoldDB" id="A0A2V2YSP1"/>
<dbReference type="InterPro" id="IPR013974">
    <property type="entry name" value="SAF"/>
</dbReference>
<evidence type="ECO:0000313" key="3">
    <source>
        <dbReference type="EMBL" id="PWW01217.1"/>
    </source>
</evidence>
<dbReference type="RefSeq" id="WP_174812780.1">
    <property type="nucleotide sequence ID" value="NZ_CP054613.1"/>
</dbReference>
<keyword evidence="1" id="KW-0472">Membrane</keyword>
<feature type="domain" description="SAF" evidence="2">
    <location>
        <begin position="43"/>
        <end position="105"/>
    </location>
</feature>
<comment type="caution">
    <text evidence="3">The sequence shown here is derived from an EMBL/GenBank/DDBJ whole genome shotgun (WGS) entry which is preliminary data.</text>
</comment>
<keyword evidence="4" id="KW-1185">Reference proteome</keyword>
<accession>A0A2V2YSP1</accession>
<dbReference type="Pfam" id="PF08666">
    <property type="entry name" value="SAF"/>
    <property type="match status" value="1"/>
</dbReference>
<dbReference type="CDD" id="cd11614">
    <property type="entry name" value="SAF_CpaB_FlgA_like"/>
    <property type="match status" value="1"/>
</dbReference>
<reference evidence="3 4" key="1">
    <citation type="submission" date="2018-05" db="EMBL/GenBank/DDBJ databases">
        <title>Genomic Encyclopedia of Type Strains, Phase III (KMG-III): the genomes of soil and plant-associated and newly described type strains.</title>
        <authorList>
            <person name="Whitman W."/>
        </authorList>
    </citation>
    <scope>NUCLEOTIDE SEQUENCE [LARGE SCALE GENOMIC DNA]</scope>
    <source>
        <strain evidence="3 4">CECT 5696</strain>
    </source>
</reference>
<sequence length="235" mass="26066">MKWKGSNSLNKANRIMVYVFFMTFAVVCLYMLDTRWTKQLDSTYVVIANRQILPHEEIQEADVSLVRLKKDYAITGAIQDPYEVVGQEALQLIEAGDQLTLNRVDKMALLGTPGSTVVEVPQEWLLSVPGSLRRLDQVTIYAVPAKDASKVDPETGNGVALPASAKKVLEDIVVAYYKDSGSKEVQNAQENGNPNVRSMATVRGQKLELELTEDQLAQLSSLISANYQLIVGYRT</sequence>
<proteinExistence type="predicted"/>
<keyword evidence="1" id="KW-0812">Transmembrane</keyword>
<dbReference type="EMBL" id="QGTQ01000010">
    <property type="protein sequence ID" value="PWW01217.1"/>
    <property type="molecule type" value="Genomic_DNA"/>
</dbReference>
<feature type="transmembrane region" description="Helical" evidence="1">
    <location>
        <begin position="15"/>
        <end position="32"/>
    </location>
</feature>
<dbReference type="Gene3D" id="3.90.1210.10">
    <property type="entry name" value="Antifreeze-like/N-acetylneuraminic acid synthase C-terminal domain"/>
    <property type="match status" value="1"/>
</dbReference>